<evidence type="ECO:0000313" key="1">
    <source>
        <dbReference type="EMBL" id="JAH08906.1"/>
    </source>
</evidence>
<proteinExistence type="predicted"/>
<reference evidence="1" key="1">
    <citation type="submission" date="2014-11" db="EMBL/GenBank/DDBJ databases">
        <authorList>
            <person name="Amaro Gonzalez C."/>
        </authorList>
    </citation>
    <scope>NUCLEOTIDE SEQUENCE</scope>
</reference>
<accession>A0A0E9PWC1</accession>
<organism evidence="1">
    <name type="scientific">Anguilla anguilla</name>
    <name type="common">European freshwater eel</name>
    <name type="synonym">Muraena anguilla</name>
    <dbReference type="NCBI Taxonomy" id="7936"/>
    <lineage>
        <taxon>Eukaryota</taxon>
        <taxon>Metazoa</taxon>
        <taxon>Chordata</taxon>
        <taxon>Craniata</taxon>
        <taxon>Vertebrata</taxon>
        <taxon>Euteleostomi</taxon>
        <taxon>Actinopterygii</taxon>
        <taxon>Neopterygii</taxon>
        <taxon>Teleostei</taxon>
        <taxon>Anguilliformes</taxon>
        <taxon>Anguillidae</taxon>
        <taxon>Anguilla</taxon>
    </lineage>
</organism>
<sequence>MSFPKPFCWGSSSPRYLTMDFPLILFSFLERAVIPRSYVL</sequence>
<name>A0A0E9PWC1_ANGAN</name>
<reference evidence="1" key="2">
    <citation type="journal article" date="2015" name="Fish Shellfish Immunol.">
        <title>Early steps in the European eel (Anguilla anguilla)-Vibrio vulnificus interaction in the gills: Role of the RtxA13 toxin.</title>
        <authorList>
            <person name="Callol A."/>
            <person name="Pajuelo D."/>
            <person name="Ebbesson L."/>
            <person name="Teles M."/>
            <person name="MacKenzie S."/>
            <person name="Amaro C."/>
        </authorList>
    </citation>
    <scope>NUCLEOTIDE SEQUENCE</scope>
</reference>
<dbReference type="AlphaFoldDB" id="A0A0E9PWC1"/>
<dbReference type="EMBL" id="GBXM01099671">
    <property type="protein sequence ID" value="JAH08906.1"/>
    <property type="molecule type" value="Transcribed_RNA"/>
</dbReference>
<protein>
    <submittedName>
        <fullName evidence="1">Uncharacterized protein</fullName>
    </submittedName>
</protein>